<evidence type="ECO:0000256" key="1">
    <source>
        <dbReference type="SAM" id="MobiDB-lite"/>
    </source>
</evidence>
<feature type="region of interest" description="Disordered" evidence="1">
    <location>
        <begin position="1"/>
        <end position="103"/>
    </location>
</feature>
<dbReference type="EMBL" id="AM746676">
    <property type="protein sequence ID" value="CAN98540.1"/>
    <property type="molecule type" value="Genomic_DNA"/>
</dbReference>
<feature type="region of interest" description="Disordered" evidence="1">
    <location>
        <begin position="118"/>
        <end position="141"/>
    </location>
</feature>
<dbReference type="Proteomes" id="UP000002139">
    <property type="component" value="Chromosome"/>
</dbReference>
<dbReference type="AlphaFoldDB" id="A9FTK5"/>
<dbReference type="HOGENOM" id="CLU_1824059_0_0_7"/>
<organism evidence="2 3">
    <name type="scientific">Sorangium cellulosum (strain So ce56)</name>
    <name type="common">Polyangium cellulosum (strain So ce56)</name>
    <dbReference type="NCBI Taxonomy" id="448385"/>
    <lineage>
        <taxon>Bacteria</taxon>
        <taxon>Pseudomonadati</taxon>
        <taxon>Myxococcota</taxon>
        <taxon>Polyangia</taxon>
        <taxon>Polyangiales</taxon>
        <taxon>Polyangiaceae</taxon>
        <taxon>Sorangium</taxon>
    </lineage>
</organism>
<reference evidence="2 3" key="1">
    <citation type="journal article" date="2007" name="Nat. Biotechnol.">
        <title>Complete genome sequence of the myxobacterium Sorangium cellulosum.</title>
        <authorList>
            <person name="Schneiker S."/>
            <person name="Perlova O."/>
            <person name="Kaiser O."/>
            <person name="Gerth K."/>
            <person name="Alici A."/>
            <person name="Altmeyer M.O."/>
            <person name="Bartels D."/>
            <person name="Bekel T."/>
            <person name="Beyer S."/>
            <person name="Bode E."/>
            <person name="Bode H.B."/>
            <person name="Bolten C.J."/>
            <person name="Choudhuri J.V."/>
            <person name="Doss S."/>
            <person name="Elnakady Y.A."/>
            <person name="Frank B."/>
            <person name="Gaigalat L."/>
            <person name="Goesmann A."/>
            <person name="Groeger C."/>
            <person name="Gross F."/>
            <person name="Jelsbak L."/>
            <person name="Jelsbak L."/>
            <person name="Kalinowski J."/>
            <person name="Kegler C."/>
            <person name="Knauber T."/>
            <person name="Konietzny S."/>
            <person name="Kopp M."/>
            <person name="Krause L."/>
            <person name="Krug D."/>
            <person name="Linke B."/>
            <person name="Mahmud T."/>
            <person name="Martinez-Arias R."/>
            <person name="McHardy A.C."/>
            <person name="Merai M."/>
            <person name="Meyer F."/>
            <person name="Mormann S."/>
            <person name="Munoz-Dorado J."/>
            <person name="Perez J."/>
            <person name="Pradella S."/>
            <person name="Rachid S."/>
            <person name="Raddatz G."/>
            <person name="Rosenau F."/>
            <person name="Rueckert C."/>
            <person name="Sasse F."/>
            <person name="Scharfe M."/>
            <person name="Schuster S.C."/>
            <person name="Suen G."/>
            <person name="Treuner-Lange A."/>
            <person name="Velicer G.J."/>
            <person name="Vorholter F.-J."/>
            <person name="Weissman K.J."/>
            <person name="Welch R.D."/>
            <person name="Wenzel S.C."/>
            <person name="Whitworth D.E."/>
            <person name="Wilhelm S."/>
            <person name="Wittmann C."/>
            <person name="Bloecker H."/>
            <person name="Puehler A."/>
            <person name="Mueller R."/>
        </authorList>
    </citation>
    <scope>NUCLEOTIDE SEQUENCE [LARGE SCALE GENOMIC DNA]</scope>
    <source>
        <strain evidence="3">So ce56</strain>
    </source>
</reference>
<accession>A9FTK5</accession>
<feature type="compositionally biased region" description="Low complexity" evidence="1">
    <location>
        <begin position="54"/>
        <end position="65"/>
    </location>
</feature>
<evidence type="ECO:0000313" key="2">
    <source>
        <dbReference type="EMBL" id="CAN98540.1"/>
    </source>
</evidence>
<name>A9FTK5_SORC5</name>
<protein>
    <submittedName>
        <fullName evidence="2">Uncharacterized protein</fullName>
    </submittedName>
</protein>
<gene>
    <name evidence="2" type="ordered locus">sce8370</name>
</gene>
<sequence length="141" mass="14903">MVGDAMTGPAPAPPADDAEVEGERKELQAFGQLRAPRPTPPGTRRGRRRGATGNGCSSTGSTASSERSPHGAQDLQRLGVVRRGLQNKNGSPGAVPARPERMYVPSILRQRSFGRDTAETMNHRGGTAKGGCSLAFHGRSW</sequence>
<proteinExistence type="predicted"/>
<evidence type="ECO:0000313" key="3">
    <source>
        <dbReference type="Proteomes" id="UP000002139"/>
    </source>
</evidence>
<dbReference type="STRING" id="448385.sce8370"/>
<keyword evidence="3" id="KW-1185">Reference proteome</keyword>
<dbReference type="KEGG" id="scl:sce8370"/>